<gene>
    <name evidence="2" type="ORF">PHYBLDRAFT_63013</name>
</gene>
<sequence length="125" mass="13894">MVSLATKSTTFSINQVWIILDYLWPVLEDPVFITVFSVLFILPATLFVLHVLFVLFTTSWAAILMWILTVSVSITTGLAVLVPFFLFAVFTATVLTGLCTILKHFSSADCTSLKDRLLTMSNKPS</sequence>
<dbReference type="AlphaFoldDB" id="A0A167NWU6"/>
<reference evidence="3" key="1">
    <citation type="submission" date="2015-06" db="EMBL/GenBank/DDBJ databases">
        <title>Expansion of signal transduction pathways in fungi by whole-genome duplication.</title>
        <authorList>
            <consortium name="DOE Joint Genome Institute"/>
            <person name="Corrochano L.M."/>
            <person name="Kuo A."/>
            <person name="Marcet-Houben M."/>
            <person name="Polaino S."/>
            <person name="Salamov A."/>
            <person name="Villalobos J.M."/>
            <person name="Alvarez M.I."/>
            <person name="Avalos J."/>
            <person name="Benito E.P."/>
            <person name="Benoit I."/>
            <person name="Burger G."/>
            <person name="Camino L.P."/>
            <person name="Canovas D."/>
            <person name="Cerda-Olmedo E."/>
            <person name="Cheng J.-F."/>
            <person name="Dominguez A."/>
            <person name="Elias M."/>
            <person name="Eslava A.P."/>
            <person name="Glaser F."/>
            <person name="Grimwood J."/>
            <person name="Gutierrez G."/>
            <person name="Heitman J."/>
            <person name="Henrissat B."/>
            <person name="Iturriaga E.A."/>
            <person name="Lang B.F."/>
            <person name="Lavin J.L."/>
            <person name="Lee S."/>
            <person name="Li W."/>
            <person name="Lindquist E."/>
            <person name="Lopez-Garcia S."/>
            <person name="Luque E.M."/>
            <person name="Marcos A.T."/>
            <person name="Martin J."/>
            <person name="McCluskey K."/>
            <person name="Medina H.R."/>
            <person name="Miralles-Duran A."/>
            <person name="Miyazaki A."/>
            <person name="Munoz-Torres E."/>
            <person name="Oguiza J.A."/>
            <person name="Ohm R."/>
            <person name="Olmedo M."/>
            <person name="Orejas M."/>
            <person name="Ortiz-Castellanos L."/>
            <person name="Pisabarro A.G."/>
            <person name="Rodriguez-Romero J."/>
            <person name="Ruiz-Herrera J."/>
            <person name="Ruiz-Vazquez R."/>
            <person name="Sanz C."/>
            <person name="Schackwitz W."/>
            <person name="Schmutz J."/>
            <person name="Shahriari M."/>
            <person name="Shelest E."/>
            <person name="Silva-Franco F."/>
            <person name="Soanes D."/>
            <person name="Syed K."/>
            <person name="Tagua V.G."/>
            <person name="Talbot N.J."/>
            <person name="Thon M."/>
            <person name="De vries R.P."/>
            <person name="Wiebenga A."/>
            <person name="Yadav J.S."/>
            <person name="Braun E.L."/>
            <person name="Baker S."/>
            <person name="Garre V."/>
            <person name="Horwitz B."/>
            <person name="Torres-Martinez S."/>
            <person name="Idnurm A."/>
            <person name="Herrera-Estrella A."/>
            <person name="Gabaldon T."/>
            <person name="Grigoriev I.V."/>
        </authorList>
    </citation>
    <scope>NUCLEOTIDE SEQUENCE [LARGE SCALE GENOMIC DNA]</scope>
    <source>
        <strain evidence="3">NRRL 1555(-)</strain>
    </source>
</reference>
<keyword evidence="1" id="KW-1133">Transmembrane helix</keyword>
<proteinExistence type="predicted"/>
<evidence type="ECO:0000256" key="1">
    <source>
        <dbReference type="SAM" id="Phobius"/>
    </source>
</evidence>
<dbReference type="RefSeq" id="XP_018294826.1">
    <property type="nucleotide sequence ID" value="XM_018441055.1"/>
</dbReference>
<organism evidence="2 3">
    <name type="scientific">Phycomyces blakesleeanus (strain ATCC 8743b / DSM 1359 / FGSC 10004 / NBRC 33097 / NRRL 1555)</name>
    <dbReference type="NCBI Taxonomy" id="763407"/>
    <lineage>
        <taxon>Eukaryota</taxon>
        <taxon>Fungi</taxon>
        <taxon>Fungi incertae sedis</taxon>
        <taxon>Mucoromycota</taxon>
        <taxon>Mucoromycotina</taxon>
        <taxon>Mucoromycetes</taxon>
        <taxon>Mucorales</taxon>
        <taxon>Phycomycetaceae</taxon>
        <taxon>Phycomyces</taxon>
    </lineage>
</organism>
<dbReference type="VEuPathDB" id="FungiDB:PHYBLDRAFT_63013"/>
<protein>
    <recommendedName>
        <fullName evidence="4">Transmembrane protein</fullName>
    </recommendedName>
</protein>
<evidence type="ECO:0000313" key="3">
    <source>
        <dbReference type="Proteomes" id="UP000077315"/>
    </source>
</evidence>
<dbReference type="GeneID" id="29001961"/>
<keyword evidence="3" id="KW-1185">Reference proteome</keyword>
<feature type="transmembrane region" description="Helical" evidence="1">
    <location>
        <begin position="63"/>
        <end position="90"/>
    </location>
</feature>
<evidence type="ECO:0008006" key="4">
    <source>
        <dbReference type="Google" id="ProtNLM"/>
    </source>
</evidence>
<accession>A0A167NWU6</accession>
<dbReference type="Proteomes" id="UP000077315">
    <property type="component" value="Unassembled WGS sequence"/>
</dbReference>
<keyword evidence="1" id="KW-0812">Transmembrane</keyword>
<evidence type="ECO:0000313" key="2">
    <source>
        <dbReference type="EMBL" id="OAD76786.1"/>
    </source>
</evidence>
<name>A0A167NWU6_PHYB8</name>
<dbReference type="InParanoid" id="A0A167NWU6"/>
<keyword evidence="1" id="KW-0472">Membrane</keyword>
<dbReference type="EMBL" id="KV440975">
    <property type="protein sequence ID" value="OAD76786.1"/>
    <property type="molecule type" value="Genomic_DNA"/>
</dbReference>
<feature type="transmembrane region" description="Helical" evidence="1">
    <location>
        <begin position="31"/>
        <end position="56"/>
    </location>
</feature>